<feature type="non-terminal residue" evidence="4">
    <location>
        <position position="1"/>
    </location>
</feature>
<evidence type="ECO:0000256" key="1">
    <source>
        <dbReference type="ARBA" id="ARBA00010820"/>
    </source>
</evidence>
<dbReference type="InterPro" id="IPR053932">
    <property type="entry name" value="GeBP-like_DBD"/>
</dbReference>
<sequence>PRPAPPAMATPPPPPPPQPAPPIPHIKPAARKLPVKRRTPDASSLPATSSPIPASSSSSSFPPTAPAPAPVKLEDPFDPAADDADEDEDEAEPGEGDDGGGGGRAGGGGGAIPFKFQRIWSEADEIRFLQGLLACHPEGMAFPRDLNLYFDRFSETMSQPYTRSQLSEKLRRLRKKFRSHSARVARGLDPSALPPHDRDLFHLSTLLWDPAFALSSPFGSSHASAPGNKRRRHIPVPVATSPTGGPVAKARSSPPHTTPTAPPPPPPASLPSAPPDVNCDGSAGGCNGSREEQPPSQKRKLLIGSGHEGLGHLAAKTALDVFDGCLEEVRATLVRRGILHSDQAPGSGLERDLSKRWREQRVAELDVLARRLRLALEEAVED</sequence>
<evidence type="ECO:0000313" key="4">
    <source>
        <dbReference type="EMBL" id="JAT43588.1"/>
    </source>
</evidence>
<dbReference type="GO" id="GO:0006355">
    <property type="term" value="P:regulation of DNA-templated transcription"/>
    <property type="evidence" value="ECO:0007669"/>
    <property type="project" value="InterPro"/>
</dbReference>
<proteinExistence type="inferred from homology"/>
<feature type="region of interest" description="Disordered" evidence="2">
    <location>
        <begin position="218"/>
        <end position="298"/>
    </location>
</feature>
<organism evidence="4">
    <name type="scientific">Anthurium amnicola</name>
    <dbReference type="NCBI Taxonomy" id="1678845"/>
    <lineage>
        <taxon>Eukaryota</taxon>
        <taxon>Viridiplantae</taxon>
        <taxon>Streptophyta</taxon>
        <taxon>Embryophyta</taxon>
        <taxon>Tracheophyta</taxon>
        <taxon>Spermatophyta</taxon>
        <taxon>Magnoliopsida</taxon>
        <taxon>Liliopsida</taxon>
        <taxon>Araceae</taxon>
        <taxon>Pothoideae</taxon>
        <taxon>Potheae</taxon>
        <taxon>Anthurium</taxon>
    </lineage>
</organism>
<comment type="similarity">
    <text evidence="1">Belongs to the GeBP family.</text>
</comment>
<feature type="compositionally biased region" description="Pro residues" evidence="2">
    <location>
        <begin position="256"/>
        <end position="274"/>
    </location>
</feature>
<protein>
    <recommendedName>
        <fullName evidence="3">Glabrous enhancer-binding protein-like DBD domain-containing protein</fullName>
    </recommendedName>
</protein>
<reference evidence="4" key="1">
    <citation type="submission" date="2015-07" db="EMBL/GenBank/DDBJ databases">
        <title>Transcriptome Assembly of Anthurium amnicola.</title>
        <authorList>
            <person name="Suzuki J."/>
        </authorList>
    </citation>
    <scope>NUCLEOTIDE SEQUENCE</scope>
</reference>
<dbReference type="Pfam" id="PF04504">
    <property type="entry name" value="GeBP-like_DBD"/>
    <property type="match status" value="1"/>
</dbReference>
<dbReference type="PANTHER" id="PTHR31662:SF8">
    <property type="entry name" value="EXPRESSED PROTEIN"/>
    <property type="match status" value="1"/>
</dbReference>
<feature type="compositionally biased region" description="Basic residues" evidence="2">
    <location>
        <begin position="28"/>
        <end position="37"/>
    </location>
</feature>
<gene>
    <name evidence="4" type="ORF">g.91396</name>
</gene>
<dbReference type="PANTHER" id="PTHR31662">
    <property type="entry name" value="BNAANNG10740D PROTEIN-RELATED"/>
    <property type="match status" value="1"/>
</dbReference>
<name>A0A1D1XMH3_9ARAE</name>
<dbReference type="InterPro" id="IPR007592">
    <property type="entry name" value="GEBP"/>
</dbReference>
<dbReference type="EMBL" id="GDJX01024348">
    <property type="protein sequence ID" value="JAT43588.1"/>
    <property type="molecule type" value="Transcribed_RNA"/>
</dbReference>
<feature type="compositionally biased region" description="Gly residues" evidence="2">
    <location>
        <begin position="99"/>
        <end position="110"/>
    </location>
</feature>
<feature type="domain" description="Glabrous enhancer-binding protein-like DBD" evidence="3">
    <location>
        <begin position="116"/>
        <end position="209"/>
    </location>
</feature>
<feature type="compositionally biased region" description="Pro residues" evidence="2">
    <location>
        <begin position="1"/>
        <end position="25"/>
    </location>
</feature>
<evidence type="ECO:0000259" key="3">
    <source>
        <dbReference type="Pfam" id="PF04504"/>
    </source>
</evidence>
<feature type="compositionally biased region" description="Low complexity" evidence="2">
    <location>
        <begin position="42"/>
        <end position="62"/>
    </location>
</feature>
<accession>A0A1D1XMH3</accession>
<dbReference type="AlphaFoldDB" id="A0A1D1XMH3"/>
<feature type="compositionally biased region" description="Acidic residues" evidence="2">
    <location>
        <begin position="76"/>
        <end position="98"/>
    </location>
</feature>
<evidence type="ECO:0000256" key="2">
    <source>
        <dbReference type="SAM" id="MobiDB-lite"/>
    </source>
</evidence>
<dbReference type="GO" id="GO:0005634">
    <property type="term" value="C:nucleus"/>
    <property type="evidence" value="ECO:0007669"/>
    <property type="project" value="TreeGrafter"/>
</dbReference>
<feature type="region of interest" description="Disordered" evidence="2">
    <location>
        <begin position="1"/>
        <end position="110"/>
    </location>
</feature>